<gene>
    <name evidence="1" type="ORF">GCM10022254_47140</name>
</gene>
<accession>A0ABP8CAR9</accession>
<dbReference type="Proteomes" id="UP001501710">
    <property type="component" value="Unassembled WGS sequence"/>
</dbReference>
<protein>
    <submittedName>
        <fullName evidence="1">Uncharacterized protein</fullName>
    </submittedName>
</protein>
<dbReference type="RefSeq" id="WP_344900122.1">
    <property type="nucleotide sequence ID" value="NZ_BAABAS010000015.1"/>
</dbReference>
<reference evidence="2" key="1">
    <citation type="journal article" date="2019" name="Int. J. Syst. Evol. Microbiol.">
        <title>The Global Catalogue of Microorganisms (GCM) 10K type strain sequencing project: providing services to taxonomists for standard genome sequencing and annotation.</title>
        <authorList>
            <consortium name="The Broad Institute Genomics Platform"/>
            <consortium name="The Broad Institute Genome Sequencing Center for Infectious Disease"/>
            <person name="Wu L."/>
            <person name="Ma J."/>
        </authorList>
    </citation>
    <scope>NUCLEOTIDE SEQUENCE [LARGE SCALE GENOMIC DNA]</scope>
    <source>
        <strain evidence="2">JCM 17440</strain>
    </source>
</reference>
<evidence type="ECO:0000313" key="2">
    <source>
        <dbReference type="Proteomes" id="UP001501710"/>
    </source>
</evidence>
<dbReference type="EMBL" id="BAABAS010000015">
    <property type="protein sequence ID" value="GAA4236738.1"/>
    <property type="molecule type" value="Genomic_DNA"/>
</dbReference>
<name>A0ABP8CAR9_9ACTN</name>
<comment type="caution">
    <text evidence="1">The sequence shown here is derived from an EMBL/GenBank/DDBJ whole genome shotgun (WGS) entry which is preliminary data.</text>
</comment>
<keyword evidence="2" id="KW-1185">Reference proteome</keyword>
<sequence length="56" mass="6352">MTSELGPVVEAGWTQYTLDKTVDVHDLTSLYVSFGLSVHWEAQRTYYLDLTNISIS</sequence>
<evidence type="ECO:0000313" key="1">
    <source>
        <dbReference type="EMBL" id="GAA4236738.1"/>
    </source>
</evidence>
<proteinExistence type="predicted"/>
<organism evidence="1 2">
    <name type="scientific">Actinomadura meridiana</name>
    <dbReference type="NCBI Taxonomy" id="559626"/>
    <lineage>
        <taxon>Bacteria</taxon>
        <taxon>Bacillati</taxon>
        <taxon>Actinomycetota</taxon>
        <taxon>Actinomycetes</taxon>
        <taxon>Streptosporangiales</taxon>
        <taxon>Thermomonosporaceae</taxon>
        <taxon>Actinomadura</taxon>
    </lineage>
</organism>